<accession>A0ABN9Q569</accession>
<dbReference type="InterPro" id="IPR000742">
    <property type="entry name" value="EGF"/>
</dbReference>
<sequence>MVSFYGKACDLLRCPLDCSGRGRCEEGRCSCAPGFQGEGCEAVVVPAPIWPTTLHLPLATSLPTAESVAAEAACPGGCGDHGRCEGGACTCCDGYSGASCQDFCPSACSGRGACTAGRCLCLTGYSGDDCSAASCCSGHGDCPLPGECVCHPGWAGADCSEQQAALPAPAPALAPAPAPALAPAPAQQAAPLPALAVALGARRLRRAAQPATLAAAAAAAEERAQLHCADWDEELGLPDCSGRGQCAGGVCSCPPGWGQAPGASGPNTCAERLCLVDCGDHGVCEDGRCTCHPGWHGERCSQAPQLGALRGLAGSAGSTHTWAAS</sequence>
<keyword evidence="8" id="KW-1185">Reference proteome</keyword>
<feature type="domain" description="EGF-like" evidence="6">
    <location>
        <begin position="126"/>
        <end position="160"/>
    </location>
</feature>
<evidence type="ECO:0000259" key="6">
    <source>
        <dbReference type="PROSITE" id="PS50026"/>
    </source>
</evidence>
<gene>
    <name evidence="7" type="ORF">PCOR1329_LOCUS8119</name>
</gene>
<dbReference type="Pfam" id="PF23106">
    <property type="entry name" value="EGF_Teneurin"/>
    <property type="match status" value="3"/>
</dbReference>
<dbReference type="PANTHER" id="PTHR11219">
    <property type="entry name" value="TENEURIN AND N-ACETYLGLUCOSAMINE-1-PHOSPHODIESTER ALPHA-N-ACETYLGLUCOSAMINIDASE"/>
    <property type="match status" value="1"/>
</dbReference>
<evidence type="ECO:0000256" key="2">
    <source>
        <dbReference type="ARBA" id="ARBA00022737"/>
    </source>
</evidence>
<dbReference type="Proteomes" id="UP001189429">
    <property type="component" value="Unassembled WGS sequence"/>
</dbReference>
<dbReference type="PROSITE" id="PS00022">
    <property type="entry name" value="EGF_1"/>
    <property type="match status" value="3"/>
</dbReference>
<name>A0ABN9Q569_9DINO</name>
<dbReference type="EMBL" id="CAUYUJ010002224">
    <property type="protein sequence ID" value="CAK0799776.1"/>
    <property type="molecule type" value="Genomic_DNA"/>
</dbReference>
<dbReference type="SUPFAM" id="SSF57196">
    <property type="entry name" value="EGF/Laminin"/>
    <property type="match status" value="2"/>
</dbReference>
<evidence type="ECO:0000313" key="7">
    <source>
        <dbReference type="EMBL" id="CAK0799776.1"/>
    </source>
</evidence>
<dbReference type="Gene3D" id="2.170.300.10">
    <property type="entry name" value="Tie2 ligand-binding domain superfamily"/>
    <property type="match status" value="1"/>
</dbReference>
<evidence type="ECO:0000256" key="1">
    <source>
        <dbReference type="ARBA" id="ARBA00022536"/>
    </source>
</evidence>
<dbReference type="Gene3D" id="2.10.25.10">
    <property type="entry name" value="Laminin"/>
    <property type="match status" value="3"/>
</dbReference>
<reference evidence="7" key="1">
    <citation type="submission" date="2023-10" db="EMBL/GenBank/DDBJ databases">
        <authorList>
            <person name="Chen Y."/>
            <person name="Shah S."/>
            <person name="Dougan E. K."/>
            <person name="Thang M."/>
            <person name="Chan C."/>
        </authorList>
    </citation>
    <scope>NUCLEOTIDE SEQUENCE [LARGE SCALE GENOMIC DNA]</scope>
</reference>
<dbReference type="SMART" id="SM00181">
    <property type="entry name" value="EGF"/>
    <property type="match status" value="5"/>
</dbReference>
<organism evidence="7 8">
    <name type="scientific">Prorocentrum cordatum</name>
    <dbReference type="NCBI Taxonomy" id="2364126"/>
    <lineage>
        <taxon>Eukaryota</taxon>
        <taxon>Sar</taxon>
        <taxon>Alveolata</taxon>
        <taxon>Dinophyceae</taxon>
        <taxon>Prorocentrales</taxon>
        <taxon>Prorocentraceae</taxon>
        <taxon>Prorocentrum</taxon>
    </lineage>
</organism>
<keyword evidence="2" id="KW-0677">Repeat</keyword>
<evidence type="ECO:0000313" key="8">
    <source>
        <dbReference type="Proteomes" id="UP001189429"/>
    </source>
</evidence>
<comment type="caution">
    <text evidence="7">The sequence shown here is derived from an EMBL/GenBank/DDBJ whole genome shotgun (WGS) entry which is preliminary data.</text>
</comment>
<comment type="caution">
    <text evidence="5">Lacks conserved residue(s) required for the propagation of feature annotation.</text>
</comment>
<dbReference type="InterPro" id="IPR051216">
    <property type="entry name" value="Teneurin"/>
</dbReference>
<keyword evidence="3 5" id="KW-1015">Disulfide bond</keyword>
<evidence type="ECO:0000256" key="4">
    <source>
        <dbReference type="ARBA" id="ARBA00023180"/>
    </source>
</evidence>
<keyword evidence="1 5" id="KW-0245">EGF-like domain</keyword>
<dbReference type="InterPro" id="IPR041161">
    <property type="entry name" value="EGF_Tenascin"/>
</dbReference>
<protein>
    <recommendedName>
        <fullName evidence="6">EGF-like domain-containing protein</fullName>
    </recommendedName>
</protein>
<proteinExistence type="predicted"/>
<dbReference type="PROSITE" id="PS50026">
    <property type="entry name" value="EGF_3"/>
    <property type="match status" value="1"/>
</dbReference>
<evidence type="ECO:0000256" key="5">
    <source>
        <dbReference type="PROSITE-ProRule" id="PRU00076"/>
    </source>
</evidence>
<dbReference type="PROSITE" id="PS01186">
    <property type="entry name" value="EGF_2"/>
    <property type="match status" value="3"/>
</dbReference>
<dbReference type="Pfam" id="PF18720">
    <property type="entry name" value="EGF_Tenascin"/>
    <property type="match status" value="1"/>
</dbReference>
<evidence type="ECO:0000256" key="3">
    <source>
        <dbReference type="ARBA" id="ARBA00023157"/>
    </source>
</evidence>
<feature type="disulfide bond" evidence="5">
    <location>
        <begin position="150"/>
        <end position="159"/>
    </location>
</feature>
<dbReference type="PANTHER" id="PTHR11219:SF69">
    <property type="entry name" value="TENEURIN-A"/>
    <property type="match status" value="1"/>
</dbReference>
<keyword evidence="4" id="KW-0325">Glycoprotein</keyword>